<organism evidence="2 3">
    <name type="scientific">Sorangium cellulosum</name>
    <name type="common">Polyangium cellulosum</name>
    <dbReference type="NCBI Taxonomy" id="56"/>
    <lineage>
        <taxon>Bacteria</taxon>
        <taxon>Pseudomonadati</taxon>
        <taxon>Myxococcota</taxon>
        <taxon>Polyangia</taxon>
        <taxon>Polyangiales</taxon>
        <taxon>Polyangiaceae</taxon>
        <taxon>Sorangium</taxon>
    </lineage>
</organism>
<accession>A0A4P2QB75</accession>
<protein>
    <recommendedName>
        <fullName evidence="4">Transcriptional regulator</fullName>
    </recommendedName>
</protein>
<dbReference type="Pfam" id="PF02583">
    <property type="entry name" value="Trns_repr_metal"/>
    <property type="match status" value="1"/>
</dbReference>
<evidence type="ECO:0000256" key="1">
    <source>
        <dbReference type="ARBA" id="ARBA00005260"/>
    </source>
</evidence>
<dbReference type="PANTHER" id="PTHR33677">
    <property type="entry name" value="TRANSCRIPTIONAL REPRESSOR FRMR-RELATED"/>
    <property type="match status" value="1"/>
</dbReference>
<sequence>MHTIESKKKLIARVRRIRGQLEAVERALEGEHGCAEVLQTVTSARGALNGLVGELIEGHIRTHVVDPERTTATQREAVEELVQIVRAYVK</sequence>
<dbReference type="GO" id="GO:0003677">
    <property type="term" value="F:DNA binding"/>
    <property type="evidence" value="ECO:0007669"/>
    <property type="project" value="InterPro"/>
</dbReference>
<evidence type="ECO:0000313" key="3">
    <source>
        <dbReference type="Proteomes" id="UP000295781"/>
    </source>
</evidence>
<evidence type="ECO:0000313" key="2">
    <source>
        <dbReference type="EMBL" id="AUX26927.1"/>
    </source>
</evidence>
<dbReference type="GO" id="GO:0045892">
    <property type="term" value="P:negative regulation of DNA-templated transcription"/>
    <property type="evidence" value="ECO:0007669"/>
    <property type="project" value="UniProtKB-ARBA"/>
</dbReference>
<dbReference type="EMBL" id="CP012670">
    <property type="protein sequence ID" value="AUX26927.1"/>
    <property type="molecule type" value="Genomic_DNA"/>
</dbReference>
<dbReference type="InterPro" id="IPR003735">
    <property type="entry name" value="Metal_Tscrpt_repr"/>
</dbReference>
<proteinExistence type="inferred from homology"/>
<dbReference type="Proteomes" id="UP000295781">
    <property type="component" value="Chromosome"/>
</dbReference>
<comment type="similarity">
    <text evidence="1">Belongs to the FrmR/RcnR family.</text>
</comment>
<dbReference type="AlphaFoldDB" id="A0A4P2QB75"/>
<evidence type="ECO:0008006" key="4">
    <source>
        <dbReference type="Google" id="ProtNLM"/>
    </source>
</evidence>
<dbReference type="CDD" id="cd10153">
    <property type="entry name" value="RcnR-FrmR-like_DUF156"/>
    <property type="match status" value="1"/>
</dbReference>
<dbReference type="GO" id="GO:0046872">
    <property type="term" value="F:metal ion binding"/>
    <property type="evidence" value="ECO:0007669"/>
    <property type="project" value="InterPro"/>
</dbReference>
<dbReference type="OrthoDB" id="9806052at2"/>
<dbReference type="Gene3D" id="1.20.58.1000">
    <property type="entry name" value="Metal-sensitive repressor, helix protomer"/>
    <property type="match status" value="1"/>
</dbReference>
<dbReference type="RefSeq" id="WP_129354858.1">
    <property type="nucleotide sequence ID" value="NZ_CP012670.1"/>
</dbReference>
<gene>
    <name evidence="2" type="ORF">SOCEGT47_074970</name>
</gene>
<dbReference type="PANTHER" id="PTHR33677:SF5">
    <property type="entry name" value="TRANSCRIPTIONAL REPRESSOR FRMR"/>
    <property type="match status" value="1"/>
</dbReference>
<name>A0A4P2QB75_SORCE</name>
<reference evidence="2 3" key="1">
    <citation type="submission" date="2015-09" db="EMBL/GenBank/DDBJ databases">
        <title>Sorangium comparison.</title>
        <authorList>
            <person name="Zaburannyi N."/>
            <person name="Bunk B."/>
            <person name="Overmann J."/>
            <person name="Mueller R."/>
        </authorList>
    </citation>
    <scope>NUCLEOTIDE SEQUENCE [LARGE SCALE GENOMIC DNA]</scope>
    <source>
        <strain evidence="2 3">So ceGT47</strain>
    </source>
</reference>
<dbReference type="InterPro" id="IPR038390">
    <property type="entry name" value="Metal_Tscrpt_repr_sf"/>
</dbReference>